<evidence type="ECO:0000313" key="1">
    <source>
        <dbReference type="EMBL" id="QCD65497.1"/>
    </source>
</evidence>
<sequence length="66" mass="7574">MKDIEESVSGFKRRGGWVNVVEHGERIVQALRELDDEDGVEQIDRPDLLGGDEARGRLVLRWEGER</sequence>
<accession>A0A4D6KC20</accession>
<evidence type="ECO:0000313" key="2">
    <source>
        <dbReference type="Proteomes" id="UP000297053"/>
    </source>
</evidence>
<dbReference type="RefSeq" id="WP_015761851.1">
    <property type="nucleotide sequence ID" value="NZ_CP039375.1"/>
</dbReference>
<dbReference type="AlphaFoldDB" id="A0A4D6KC20"/>
<reference evidence="1 2" key="1">
    <citation type="submission" date="2019-04" db="EMBL/GenBank/DDBJ databases">
        <title>Complete genome sequence of Arthrobacter sp. ZXY-2 associated with effective atrazine degradation and salt adaptation.</title>
        <authorList>
            <person name="Zhao X."/>
        </authorList>
    </citation>
    <scope>NUCLEOTIDE SEQUENCE [LARGE SCALE GENOMIC DNA]</scope>
    <source>
        <strain evidence="2">ZP60</strain>
    </source>
</reference>
<organism evidence="1 2">
    <name type="scientific">Halomicrobium mukohataei</name>
    <dbReference type="NCBI Taxonomy" id="57705"/>
    <lineage>
        <taxon>Archaea</taxon>
        <taxon>Methanobacteriati</taxon>
        <taxon>Methanobacteriota</taxon>
        <taxon>Stenosarchaea group</taxon>
        <taxon>Halobacteria</taxon>
        <taxon>Halobacteriales</taxon>
        <taxon>Haloarculaceae</taxon>
        <taxon>Halomicrobium</taxon>
    </lineage>
</organism>
<dbReference type="Pfam" id="PF19146">
    <property type="entry name" value="DUF5828"/>
    <property type="match status" value="1"/>
</dbReference>
<proteinExistence type="predicted"/>
<reference evidence="1 2" key="2">
    <citation type="submission" date="2019-04" db="EMBL/GenBank/DDBJ databases">
        <authorList>
            <person name="Yang S."/>
            <person name="Wei W."/>
        </authorList>
    </citation>
    <scope>NUCLEOTIDE SEQUENCE [LARGE SCALE GENOMIC DNA]</scope>
    <source>
        <strain evidence="2">ZP60</strain>
    </source>
</reference>
<name>A0A4D6KC20_9EURY</name>
<dbReference type="InterPro" id="IPR043868">
    <property type="entry name" value="DUF5828"/>
</dbReference>
<protein>
    <submittedName>
        <fullName evidence="1">Uncharacterized protein</fullName>
    </submittedName>
</protein>
<gene>
    <name evidence="1" type="ORF">E5139_07540</name>
</gene>
<dbReference type="Proteomes" id="UP000297053">
    <property type="component" value="Chromosome"/>
</dbReference>
<dbReference type="EMBL" id="CP039375">
    <property type="protein sequence ID" value="QCD65497.1"/>
    <property type="molecule type" value="Genomic_DNA"/>
</dbReference>
<dbReference type="GeneID" id="42178778"/>
<dbReference type="KEGG" id="halz:E5139_07540"/>